<gene>
    <name evidence="2" type="ORF">EYF80_067077</name>
</gene>
<keyword evidence="3" id="KW-1185">Reference proteome</keyword>
<feature type="chain" id="PRO_5021334632" evidence="1">
    <location>
        <begin position="20"/>
        <end position="46"/>
    </location>
</feature>
<dbReference type="EMBL" id="SRLO01020934">
    <property type="protein sequence ID" value="TNN22806.1"/>
    <property type="molecule type" value="Genomic_DNA"/>
</dbReference>
<evidence type="ECO:0000313" key="3">
    <source>
        <dbReference type="Proteomes" id="UP000314294"/>
    </source>
</evidence>
<sequence length="46" mass="5318">MVLVVMMVMMMMMMRGARATQSFQRRCSSGFKAAQRTINTARRCQL</sequence>
<keyword evidence="1" id="KW-0732">Signal</keyword>
<evidence type="ECO:0000256" key="1">
    <source>
        <dbReference type="SAM" id="SignalP"/>
    </source>
</evidence>
<proteinExistence type="predicted"/>
<accession>A0A4Z2E1Q8</accession>
<organism evidence="2 3">
    <name type="scientific">Liparis tanakae</name>
    <name type="common">Tanaka's snailfish</name>
    <dbReference type="NCBI Taxonomy" id="230148"/>
    <lineage>
        <taxon>Eukaryota</taxon>
        <taxon>Metazoa</taxon>
        <taxon>Chordata</taxon>
        <taxon>Craniata</taxon>
        <taxon>Vertebrata</taxon>
        <taxon>Euteleostomi</taxon>
        <taxon>Actinopterygii</taxon>
        <taxon>Neopterygii</taxon>
        <taxon>Teleostei</taxon>
        <taxon>Neoteleostei</taxon>
        <taxon>Acanthomorphata</taxon>
        <taxon>Eupercaria</taxon>
        <taxon>Perciformes</taxon>
        <taxon>Cottioidei</taxon>
        <taxon>Cottales</taxon>
        <taxon>Liparidae</taxon>
        <taxon>Liparis</taxon>
    </lineage>
</organism>
<reference evidence="2 3" key="1">
    <citation type="submission" date="2019-03" db="EMBL/GenBank/DDBJ databases">
        <title>First draft genome of Liparis tanakae, snailfish: a comprehensive survey of snailfish specific genes.</title>
        <authorList>
            <person name="Kim W."/>
            <person name="Song I."/>
            <person name="Jeong J.-H."/>
            <person name="Kim D."/>
            <person name="Kim S."/>
            <person name="Ryu S."/>
            <person name="Song J.Y."/>
            <person name="Lee S.K."/>
        </authorList>
    </citation>
    <scope>NUCLEOTIDE SEQUENCE [LARGE SCALE GENOMIC DNA]</scope>
    <source>
        <tissue evidence="2">Muscle</tissue>
    </source>
</reference>
<name>A0A4Z2E1Q8_9TELE</name>
<dbReference type="AlphaFoldDB" id="A0A4Z2E1Q8"/>
<dbReference type="Proteomes" id="UP000314294">
    <property type="component" value="Unassembled WGS sequence"/>
</dbReference>
<feature type="signal peptide" evidence="1">
    <location>
        <begin position="1"/>
        <end position="19"/>
    </location>
</feature>
<protein>
    <submittedName>
        <fullName evidence="2">Uncharacterized protein</fullName>
    </submittedName>
</protein>
<evidence type="ECO:0000313" key="2">
    <source>
        <dbReference type="EMBL" id="TNN22806.1"/>
    </source>
</evidence>
<comment type="caution">
    <text evidence="2">The sequence shown here is derived from an EMBL/GenBank/DDBJ whole genome shotgun (WGS) entry which is preliminary data.</text>
</comment>